<protein>
    <submittedName>
        <fullName evidence="1">Uncharacterized protein</fullName>
    </submittedName>
</protein>
<proteinExistence type="predicted"/>
<dbReference type="AlphaFoldDB" id="A0AAW0CS54"/>
<organism evidence="1 2">
    <name type="scientific">Favolaschia claudopus</name>
    <dbReference type="NCBI Taxonomy" id="2862362"/>
    <lineage>
        <taxon>Eukaryota</taxon>
        <taxon>Fungi</taxon>
        <taxon>Dikarya</taxon>
        <taxon>Basidiomycota</taxon>
        <taxon>Agaricomycotina</taxon>
        <taxon>Agaricomycetes</taxon>
        <taxon>Agaricomycetidae</taxon>
        <taxon>Agaricales</taxon>
        <taxon>Marasmiineae</taxon>
        <taxon>Mycenaceae</taxon>
        <taxon>Favolaschia</taxon>
    </lineage>
</organism>
<comment type="caution">
    <text evidence="1">The sequence shown here is derived from an EMBL/GenBank/DDBJ whole genome shotgun (WGS) entry which is preliminary data.</text>
</comment>
<reference evidence="1 2" key="1">
    <citation type="journal article" date="2024" name="J Genomics">
        <title>Draft genome sequencing and assembly of Favolaschia claudopus CIRM-BRFM 2984 isolated from oak limbs.</title>
        <authorList>
            <person name="Navarro D."/>
            <person name="Drula E."/>
            <person name="Chaduli D."/>
            <person name="Cazenave R."/>
            <person name="Ahrendt S."/>
            <person name="Wang J."/>
            <person name="Lipzen A."/>
            <person name="Daum C."/>
            <person name="Barry K."/>
            <person name="Grigoriev I.V."/>
            <person name="Favel A."/>
            <person name="Rosso M.N."/>
            <person name="Martin F."/>
        </authorList>
    </citation>
    <scope>NUCLEOTIDE SEQUENCE [LARGE SCALE GENOMIC DNA]</scope>
    <source>
        <strain evidence="1 2">CIRM-BRFM 2984</strain>
    </source>
</reference>
<sequence length="510" mass="58131">MLYASGGGIRIFNAIRAATRRGGDVGNSTSVGGRREESLLYAAGAGLACRRPKRLKKGVKLSEKRRCAARRWRRQQRKRRRTAVELVALRVGGGVSLPAAKFWGEKASKLLKLLRRRDEKERWKERGKSSQREFLRGKVEGRWWWGERWVGLVVNITMSEPVALKKTRMAARAEFLNTQAAIQPKARDRKHGLLFEKHQSSLVNQTAEIEWSPEKPRKIRWFSVDLRSRRVARAKFRTLAFTTTIDDCARGAAMPSQLRIYGTSSEWIPATSEKVLERSELLGAELRPEDFSNSQRCLYAPIDDSPLFLLSAFLDGSPPPPQRYDTECHIISHADFLRRSAFPTEWLGAPQFPRRSVDPDGCSGDLPFFNFFNSTCLRFNTAFGFIRPSPFFDFFLNSDVVCSILRSTMPLSIRVHGHTKFFLHHFNLFNEVIPKPAFTFHWVSIQPDLHGMHILTVCASFHMKTLTWIDFGAVSGIPGLTSILNVGLILVEFGLISYRPHKYCSFDIEL</sequence>
<gene>
    <name evidence="1" type="ORF">R3P38DRAFT_3348624</name>
</gene>
<keyword evidence="2" id="KW-1185">Reference proteome</keyword>
<evidence type="ECO:0000313" key="1">
    <source>
        <dbReference type="EMBL" id="KAK7042706.1"/>
    </source>
</evidence>
<name>A0AAW0CS54_9AGAR</name>
<evidence type="ECO:0000313" key="2">
    <source>
        <dbReference type="Proteomes" id="UP001362999"/>
    </source>
</evidence>
<accession>A0AAW0CS54</accession>
<dbReference type="Proteomes" id="UP001362999">
    <property type="component" value="Unassembled WGS sequence"/>
</dbReference>
<dbReference type="EMBL" id="JAWWNJ010000013">
    <property type="protein sequence ID" value="KAK7042706.1"/>
    <property type="molecule type" value="Genomic_DNA"/>
</dbReference>